<reference evidence="1 2" key="1">
    <citation type="journal article" date="2014" name="ISME J.">
        <title>Candidatus Competibacter-lineage genomes retrieved from metagenomes reveal functional metabolic diversity.</title>
        <authorList>
            <person name="McIlroy S.J."/>
            <person name="Albertsen M."/>
            <person name="Andresen E.K."/>
            <person name="Saunders A.M."/>
            <person name="Kristiansen R."/>
            <person name="Stokholm-Bjerregaard M."/>
            <person name="Nielsen K.L."/>
            <person name="Nielsen P.H."/>
        </authorList>
    </citation>
    <scope>NUCLEOTIDE SEQUENCE [LARGE SCALE GENOMIC DNA]</scope>
    <source>
        <strain evidence="1 2">Run_B_J11</strain>
    </source>
</reference>
<protein>
    <submittedName>
        <fullName evidence="1">Uncharacterized protein</fullName>
    </submittedName>
</protein>
<accession>A0A7U7G8G0</accession>
<evidence type="ECO:0000313" key="1">
    <source>
        <dbReference type="EMBL" id="CDH43845.1"/>
    </source>
</evidence>
<organism evidence="1 2">
    <name type="scientific">Candidatus Contendobacter odensis Run_B_J11</name>
    <dbReference type="NCBI Taxonomy" id="1400861"/>
    <lineage>
        <taxon>Bacteria</taxon>
        <taxon>Pseudomonadati</taxon>
        <taxon>Pseudomonadota</taxon>
        <taxon>Gammaproteobacteria</taxon>
        <taxon>Candidatus Competibacteraceae</taxon>
        <taxon>Candidatus Contendibacter</taxon>
    </lineage>
</organism>
<dbReference type="RefSeq" id="WP_034430907.1">
    <property type="nucleotide sequence ID" value="NZ_CBTK010000043.1"/>
</dbReference>
<keyword evidence="2" id="KW-1185">Reference proteome</keyword>
<dbReference type="EMBL" id="CBTK010000043">
    <property type="protein sequence ID" value="CDH43845.1"/>
    <property type="molecule type" value="Genomic_DNA"/>
</dbReference>
<sequence length="81" mass="8721">MPSAILNAMITVLMRSLIGGVNWMHVKNTILSLADVNLTGAEKRQAALYELKAVLADFSTSMMNFAIEAAVISIKKDSSHG</sequence>
<evidence type="ECO:0000313" key="2">
    <source>
        <dbReference type="Proteomes" id="UP000019184"/>
    </source>
</evidence>
<gene>
    <name evidence="1" type="ORF">BN874_1370010</name>
</gene>
<name>A0A7U7G8G0_9GAMM</name>
<dbReference type="AlphaFoldDB" id="A0A7U7G8G0"/>
<proteinExistence type="predicted"/>
<comment type="caution">
    <text evidence="1">The sequence shown here is derived from an EMBL/GenBank/DDBJ whole genome shotgun (WGS) entry which is preliminary data.</text>
</comment>
<dbReference type="Proteomes" id="UP000019184">
    <property type="component" value="Unassembled WGS sequence"/>
</dbReference>